<dbReference type="InterPro" id="IPR010730">
    <property type="entry name" value="HET"/>
</dbReference>
<protein>
    <recommendedName>
        <fullName evidence="1">Heterokaryon incompatibility domain-containing protein</fullName>
    </recommendedName>
</protein>
<sequence>MYKYQPLDRMRRQIRLLKIQFKEDSDAAIEGTLETHDLANLLPYRALSYTWGEPTPTHTIWIDGKPTEIRTNLFQFLSVYRSRHLNEYIWIDQLCIDQMSTSEKNHQVQMMADIYQKAFEVVIWLGVDEHQGQAAQIIINGQNPLEANNWSRKASIESLLDCQYWRRLWIVQEVILAQKLIIYYGDSILDWERFCKFLYRTLRDHENYLLSIAAYTQGEDLITLPGVLETFIKNKCVDPRDKYYGLQSLFEEGVRLQVDYSRPINDVFLDAAVAIAAKAYSVGHPQAHIIAELAYEMGVLTYWLFEIYADEIRSQVKPFPILYYPEESLMDRQKTVEQFRSSLWDITTRCQGWSPDEWKSRYEDRVIKRRGGK</sequence>
<feature type="domain" description="Heterokaryon incompatibility" evidence="1">
    <location>
        <begin position="44"/>
        <end position="173"/>
    </location>
</feature>
<dbReference type="STRING" id="576137.A0A1L7XQ70"/>
<name>A0A1L7XQ70_9HELO</name>
<organism evidence="2 3">
    <name type="scientific">Phialocephala subalpina</name>
    <dbReference type="NCBI Taxonomy" id="576137"/>
    <lineage>
        <taxon>Eukaryota</taxon>
        <taxon>Fungi</taxon>
        <taxon>Dikarya</taxon>
        <taxon>Ascomycota</taxon>
        <taxon>Pezizomycotina</taxon>
        <taxon>Leotiomycetes</taxon>
        <taxon>Helotiales</taxon>
        <taxon>Mollisiaceae</taxon>
        <taxon>Phialocephala</taxon>
        <taxon>Phialocephala fortinii species complex</taxon>
    </lineage>
</organism>
<dbReference type="InterPro" id="IPR052895">
    <property type="entry name" value="HetReg/Transcr_Mod"/>
</dbReference>
<dbReference type="PANTHER" id="PTHR24148:SF73">
    <property type="entry name" value="HET DOMAIN PROTEIN (AFU_ORTHOLOGUE AFUA_8G01020)"/>
    <property type="match status" value="1"/>
</dbReference>
<evidence type="ECO:0000313" key="3">
    <source>
        <dbReference type="Proteomes" id="UP000184330"/>
    </source>
</evidence>
<keyword evidence="3" id="KW-1185">Reference proteome</keyword>
<proteinExistence type="predicted"/>
<gene>
    <name evidence="2" type="ORF">PAC_17090</name>
</gene>
<reference evidence="2 3" key="1">
    <citation type="submission" date="2016-03" db="EMBL/GenBank/DDBJ databases">
        <authorList>
            <person name="Ploux O."/>
        </authorList>
    </citation>
    <scope>NUCLEOTIDE SEQUENCE [LARGE SCALE GENOMIC DNA]</scope>
    <source>
        <strain evidence="2 3">UAMH 11012</strain>
    </source>
</reference>
<dbReference type="PANTHER" id="PTHR24148">
    <property type="entry name" value="ANKYRIN REPEAT DOMAIN-CONTAINING PROTEIN 39 HOMOLOG-RELATED"/>
    <property type="match status" value="1"/>
</dbReference>
<dbReference type="Proteomes" id="UP000184330">
    <property type="component" value="Unassembled WGS sequence"/>
</dbReference>
<evidence type="ECO:0000259" key="1">
    <source>
        <dbReference type="Pfam" id="PF06985"/>
    </source>
</evidence>
<dbReference type="AlphaFoldDB" id="A0A1L7XQ70"/>
<dbReference type="EMBL" id="FJOG01000042">
    <property type="protein sequence ID" value="CZR67191.1"/>
    <property type="molecule type" value="Genomic_DNA"/>
</dbReference>
<dbReference type="Pfam" id="PF06985">
    <property type="entry name" value="HET"/>
    <property type="match status" value="1"/>
</dbReference>
<evidence type="ECO:0000313" key="2">
    <source>
        <dbReference type="EMBL" id="CZR67191.1"/>
    </source>
</evidence>
<dbReference type="OrthoDB" id="3598674at2759"/>
<accession>A0A1L7XQ70</accession>